<dbReference type="SUPFAM" id="SSF47661">
    <property type="entry name" value="t-snare proteins"/>
    <property type="match status" value="1"/>
</dbReference>
<dbReference type="PROSITE" id="PS50192">
    <property type="entry name" value="T_SNARE"/>
    <property type="match status" value="1"/>
</dbReference>
<evidence type="ECO:0000256" key="1">
    <source>
        <dbReference type="ARBA" id="ARBA00004211"/>
    </source>
</evidence>
<dbReference type="Pfam" id="PF05739">
    <property type="entry name" value="SNARE"/>
    <property type="match status" value="1"/>
</dbReference>
<dbReference type="SMART" id="SM00397">
    <property type="entry name" value="t_SNARE"/>
    <property type="match status" value="1"/>
</dbReference>
<evidence type="ECO:0000256" key="5">
    <source>
        <dbReference type="ARBA" id="ARBA00023136"/>
    </source>
</evidence>
<sequence>MRAVEDPGSCLAGQPGQARTTMGTSRQSQSQAAAAAPRTQRVSRSVGGGLRRMPIGAQRGQAGVVGWLGAMPVEVLGPWLLGPGAAAAQTFFGSCAGWRFPRPGEFNCMTTTLDVDGPGGRAKCSRYLFLAPRSFAVGTVSYATSVPFRWMDGIDVRMGARRADTRSVAGLFSPRQQRAMDKDTAGMAGSIQPIHPSMPSHTTIRRKAAWNVHRLQLLLLLLLLELSARYLGTIGKVPRTGRQRCAQAGDVDLRASGGPAATGRLGCSARRRQQHLRPPSHPPPLRQPDSGLRWAGRARSTSIAESERARGRASGGTDGGALRRANSWGSSSTRTCLRLQNATHQTRLETHAVSVSRNETGARPPSSLSALAPPSPNLAKLFITCVLPRSPSFVRTSHRTTTTTTTTTFHDLCSAGFLNWSTPDCSIHPIPRPFLPPSSLSLVPCPSPAETEASARPLAHHVVRPAEPEPVLPGPRAAAGVGANPYAQDQYEMQDYGNQDQYGNQYGHPYGGTQSAQQPQQSQQSRRPVMSQSEFLDRVKSLRDDIRGLTSDIDTIGQLHQRTLSSTDPNSRQQLDRFVAETQSRNTVITDEIKRLERDVNSTEGPERNTKKPQFDSLKTFFKSELDKYHSIERDYEQKYREQIARQYRIVNPDATEQEVQEASQADWGNEGVFQTALRTNRTAHASSLLGNVRARHNELTQIENTLAQLSELYVRLAETVETQEAPIQTAEDNAQKTVENIEQGNEQVKRASDHARRARKLKWWCFFIVCLIILAVALGVGLGICLTGNKCGGKATHPRTMNGYPSLRFDDLYEETLPTSTPSVQKLRNVVAVCDHHTYTAGGLRMMLNRTRDADLDYYMTSDEEVGGGRGEFSVWLVLGLGFAAEARLADRTVRYPSVRQADLIDDALVCRKLTTLAMQWRGDDLWITLERFVAAVTFSLTLQNYFNKPSAAAQSQFRT</sequence>
<dbReference type="PANTHER" id="PTHR19957">
    <property type="entry name" value="SYNTAXIN"/>
    <property type="match status" value="1"/>
</dbReference>
<comment type="similarity">
    <text evidence="2">Belongs to the syntaxin family.</text>
</comment>
<feature type="domain" description="T-SNARE coiled-coil homology" evidence="9">
    <location>
        <begin position="690"/>
        <end position="752"/>
    </location>
</feature>
<protein>
    <recommendedName>
        <fullName evidence="9">t-SNARE coiled-coil homology domain-containing protein</fullName>
    </recommendedName>
</protein>
<dbReference type="InterPro" id="IPR045242">
    <property type="entry name" value="Syntaxin"/>
</dbReference>
<feature type="transmembrane region" description="Helical" evidence="8">
    <location>
        <begin position="764"/>
        <end position="785"/>
    </location>
</feature>
<feature type="compositionally biased region" description="Low complexity" evidence="7">
    <location>
        <begin position="362"/>
        <end position="372"/>
    </location>
</feature>
<feature type="compositionally biased region" description="Low complexity" evidence="7">
    <location>
        <begin position="25"/>
        <end position="36"/>
    </location>
</feature>
<evidence type="ECO:0000256" key="3">
    <source>
        <dbReference type="ARBA" id="ARBA00022692"/>
    </source>
</evidence>
<gene>
    <name evidence="10" type="ORF">Purlil1_3994</name>
</gene>
<proteinExistence type="inferred from homology"/>
<evidence type="ECO:0000256" key="7">
    <source>
        <dbReference type="SAM" id="MobiDB-lite"/>
    </source>
</evidence>
<organism evidence="10 11">
    <name type="scientific">Purpureocillium lilacinum</name>
    <name type="common">Paecilomyces lilacinus</name>
    <dbReference type="NCBI Taxonomy" id="33203"/>
    <lineage>
        <taxon>Eukaryota</taxon>
        <taxon>Fungi</taxon>
        <taxon>Dikarya</taxon>
        <taxon>Ascomycota</taxon>
        <taxon>Pezizomycotina</taxon>
        <taxon>Sordariomycetes</taxon>
        <taxon>Hypocreomycetidae</taxon>
        <taxon>Hypocreales</taxon>
        <taxon>Ophiocordycipitaceae</taxon>
        <taxon>Purpureocillium</taxon>
    </lineage>
</organism>
<dbReference type="InterPro" id="IPR000727">
    <property type="entry name" value="T_SNARE_dom"/>
</dbReference>
<reference evidence="10 11" key="1">
    <citation type="journal article" date="2024" name="Microbiol. Resour. Announc.">
        <title>Genome annotations for the ascomycete fungi Trichoderma harzianum, Trichoderma aggressivum, and Purpureocillium lilacinum.</title>
        <authorList>
            <person name="Beijen E.P.W."/>
            <person name="Ohm R.A."/>
        </authorList>
    </citation>
    <scope>NUCLEOTIDE SEQUENCE [LARGE SCALE GENOMIC DNA]</scope>
    <source>
        <strain evidence="10 11">CBS 150709</strain>
    </source>
</reference>
<evidence type="ECO:0000313" key="11">
    <source>
        <dbReference type="Proteomes" id="UP001287286"/>
    </source>
</evidence>
<evidence type="ECO:0000313" key="10">
    <source>
        <dbReference type="EMBL" id="KAK4091564.1"/>
    </source>
</evidence>
<name>A0ABR0C5M5_PURLI</name>
<keyword evidence="6" id="KW-0175">Coiled coil</keyword>
<comment type="caution">
    <text evidence="10">The sequence shown here is derived from an EMBL/GenBank/DDBJ whole genome shotgun (WGS) entry which is preliminary data.</text>
</comment>
<accession>A0ABR0C5M5</accession>
<feature type="coiled-coil region" evidence="6">
    <location>
        <begin position="700"/>
        <end position="752"/>
    </location>
</feature>
<keyword evidence="3 8" id="KW-0812">Transmembrane</keyword>
<feature type="region of interest" description="Disordered" evidence="7">
    <location>
        <begin position="253"/>
        <end position="327"/>
    </location>
</feature>
<evidence type="ECO:0000259" key="9">
    <source>
        <dbReference type="PROSITE" id="PS50192"/>
    </source>
</evidence>
<dbReference type="CDD" id="cd00179">
    <property type="entry name" value="SynN"/>
    <property type="match status" value="1"/>
</dbReference>
<keyword evidence="4 8" id="KW-1133">Transmembrane helix</keyword>
<dbReference type="InterPro" id="IPR010989">
    <property type="entry name" value="SNARE"/>
</dbReference>
<comment type="subcellular location">
    <subcellularLocation>
        <location evidence="1">Membrane</location>
        <topology evidence="1">Single-pass type IV membrane protein</topology>
    </subcellularLocation>
</comment>
<feature type="compositionally biased region" description="Low complexity" evidence="7">
    <location>
        <begin position="514"/>
        <end position="532"/>
    </location>
</feature>
<dbReference type="CDD" id="cd15849">
    <property type="entry name" value="SNARE_Sso1"/>
    <property type="match status" value="1"/>
</dbReference>
<evidence type="ECO:0000256" key="8">
    <source>
        <dbReference type="SAM" id="Phobius"/>
    </source>
</evidence>
<evidence type="ECO:0000256" key="6">
    <source>
        <dbReference type="SAM" id="Coils"/>
    </source>
</evidence>
<dbReference type="Proteomes" id="UP001287286">
    <property type="component" value="Unassembled WGS sequence"/>
</dbReference>
<evidence type="ECO:0000256" key="4">
    <source>
        <dbReference type="ARBA" id="ARBA00022989"/>
    </source>
</evidence>
<dbReference type="Gene3D" id="1.20.58.70">
    <property type="match status" value="1"/>
</dbReference>
<evidence type="ECO:0000256" key="2">
    <source>
        <dbReference type="ARBA" id="ARBA00009063"/>
    </source>
</evidence>
<feature type="region of interest" description="Disordered" evidence="7">
    <location>
        <begin position="1"/>
        <end position="53"/>
    </location>
</feature>
<feature type="region of interest" description="Disordered" evidence="7">
    <location>
        <begin position="497"/>
        <end position="532"/>
    </location>
</feature>
<dbReference type="SMART" id="SM00503">
    <property type="entry name" value="SynN"/>
    <property type="match status" value="1"/>
</dbReference>
<dbReference type="Pfam" id="PF00804">
    <property type="entry name" value="Syntaxin"/>
    <property type="match status" value="1"/>
</dbReference>
<keyword evidence="11" id="KW-1185">Reference proteome</keyword>
<dbReference type="PANTHER" id="PTHR19957:SF307">
    <property type="entry name" value="PROTEIN SSO1-RELATED"/>
    <property type="match status" value="1"/>
</dbReference>
<feature type="region of interest" description="Disordered" evidence="7">
    <location>
        <begin position="351"/>
        <end position="372"/>
    </location>
</feature>
<dbReference type="InterPro" id="IPR006011">
    <property type="entry name" value="Syntaxin_N"/>
</dbReference>
<dbReference type="EMBL" id="JAWRVI010000011">
    <property type="protein sequence ID" value="KAK4091564.1"/>
    <property type="molecule type" value="Genomic_DNA"/>
</dbReference>
<keyword evidence="5 8" id="KW-0472">Membrane</keyword>